<comment type="subcellular location">
    <subcellularLocation>
        <location evidence="6">Cell membrane</location>
        <topology evidence="6">Multi-pass membrane protein</topology>
    </subcellularLocation>
    <subcellularLocation>
        <location evidence="1">Membrane</location>
        <topology evidence="1">Multi-pass membrane protein</topology>
    </subcellularLocation>
</comment>
<gene>
    <name evidence="8" type="ORF">SAMN04489735_100559</name>
</gene>
<evidence type="ECO:0000256" key="4">
    <source>
        <dbReference type="ARBA" id="ARBA00022989"/>
    </source>
</evidence>
<dbReference type="CDD" id="cd06261">
    <property type="entry name" value="TM_PBP2"/>
    <property type="match status" value="2"/>
</dbReference>
<dbReference type="PROSITE" id="PS50928">
    <property type="entry name" value="ABC_TM1"/>
    <property type="match status" value="2"/>
</dbReference>
<evidence type="ECO:0000313" key="8">
    <source>
        <dbReference type="EMBL" id="SDG90046.1"/>
    </source>
</evidence>
<protein>
    <submittedName>
        <fullName evidence="8">Iron(III) transport system permease protein</fullName>
    </submittedName>
</protein>
<dbReference type="PANTHER" id="PTHR43496">
    <property type="entry name" value="PROTEIN LPLB"/>
    <property type="match status" value="1"/>
</dbReference>
<feature type="transmembrane region" description="Helical" evidence="6">
    <location>
        <begin position="268"/>
        <end position="288"/>
    </location>
</feature>
<sequence length="583" mass="64649">MKKAWWQNERGEARLLDSPMIRQKTGKDEWIQKALLLVMLVSLFVSIVIPLGVLFRQALFDKTGAFVGFAHFISYFSNSTLAQSLVNTIYVSTVTTVVSVMLAFLYAYALHRTAMRGKGFFKYVALLPLFAPTMMYGIGLTYLFGNQGVVTTGLFGYFSKGINIDLYGPVGIILAEIVYTFPQAFLIVSVSLAVADYTLYEAADTLGAGKIRKFFTITLPSIKYGLVSSAFVTFTLCFTDFGAPKIVGGQYNVLATDIYKYVIGQQDMGMGSTVGMLLLIPAVLAFIVDRLVERKQGSFITAKSIPYRADKKPLRDRLCFVYCSFVAGAILVLLGAVALAAFVKVWPYDVTFTLAHFDFTTVAGGDGMTSYWNSVLVAALSAVVGTVITFVNAYLIEKTRFMPMLRQFGYFISILPMAVPGLVIGLAYIFFFNQPGNPLNWMYGTIYIIILANITHFYSVAFITATSALKKLDKEFELVSESMRVPFYKTFFRVTVPLTLPAILEIAVYYFVNSMVTISAVVFLYSADFKLASVAIVNMDDAGDIAPAAAMSILIVLTNIIVRTIYEGLTFKLRQRTQAWQKR</sequence>
<keyword evidence="5 6" id="KW-0472">Membrane</keyword>
<evidence type="ECO:0000256" key="5">
    <source>
        <dbReference type="ARBA" id="ARBA00023136"/>
    </source>
</evidence>
<dbReference type="InterPro" id="IPR017664">
    <property type="entry name" value="AminoethylPonate_ABC_perm-1"/>
</dbReference>
<dbReference type="Proteomes" id="UP000198956">
    <property type="component" value="Unassembled WGS sequence"/>
</dbReference>
<feature type="transmembrane region" description="Helical" evidence="6">
    <location>
        <begin position="375"/>
        <end position="396"/>
    </location>
</feature>
<dbReference type="PANTHER" id="PTHR43496:SF1">
    <property type="entry name" value="POLYGALACTURONAN_RHAMNOGALACTURONAN TRANSPORT SYSTEM PERMEASE PROTEIN YTEP"/>
    <property type="match status" value="1"/>
</dbReference>
<proteinExistence type="inferred from homology"/>
<comment type="similarity">
    <text evidence="6">Belongs to the binding-protein-dependent transport system permease family.</text>
</comment>
<accession>A0A1G7Y186</accession>
<feature type="transmembrane region" description="Helical" evidence="6">
    <location>
        <begin position="34"/>
        <end position="55"/>
    </location>
</feature>
<organism evidence="8 9">
    <name type="scientific">Aneurinibacillus thermoaerophilus</name>
    <dbReference type="NCBI Taxonomy" id="143495"/>
    <lineage>
        <taxon>Bacteria</taxon>
        <taxon>Bacillati</taxon>
        <taxon>Bacillota</taxon>
        <taxon>Bacilli</taxon>
        <taxon>Bacillales</taxon>
        <taxon>Paenibacillaceae</taxon>
        <taxon>Aneurinibacillus group</taxon>
        <taxon>Aneurinibacillus</taxon>
    </lineage>
</organism>
<feature type="transmembrane region" description="Helical" evidence="6">
    <location>
        <begin position="408"/>
        <end position="432"/>
    </location>
</feature>
<evidence type="ECO:0000259" key="7">
    <source>
        <dbReference type="PROSITE" id="PS50928"/>
    </source>
</evidence>
<dbReference type="Pfam" id="PF00528">
    <property type="entry name" value="BPD_transp_1"/>
    <property type="match status" value="1"/>
</dbReference>
<feature type="transmembrane region" description="Helical" evidence="6">
    <location>
        <begin position="545"/>
        <end position="566"/>
    </location>
</feature>
<feature type="transmembrane region" description="Helical" evidence="6">
    <location>
        <begin position="89"/>
        <end position="108"/>
    </location>
</feature>
<evidence type="ECO:0000256" key="6">
    <source>
        <dbReference type="RuleBase" id="RU363032"/>
    </source>
</evidence>
<keyword evidence="3 6" id="KW-0812">Transmembrane</keyword>
<feature type="transmembrane region" description="Helical" evidence="6">
    <location>
        <begin position="318"/>
        <end position="343"/>
    </location>
</feature>
<dbReference type="Gene3D" id="1.10.3720.10">
    <property type="entry name" value="MetI-like"/>
    <property type="match status" value="2"/>
</dbReference>
<feature type="transmembrane region" description="Helical" evidence="6">
    <location>
        <begin position="444"/>
        <end position="469"/>
    </location>
</feature>
<dbReference type="InterPro" id="IPR000515">
    <property type="entry name" value="MetI-like"/>
</dbReference>
<dbReference type="EMBL" id="FNDE01000005">
    <property type="protein sequence ID" value="SDG90046.1"/>
    <property type="molecule type" value="Genomic_DNA"/>
</dbReference>
<evidence type="ECO:0000256" key="1">
    <source>
        <dbReference type="ARBA" id="ARBA00004141"/>
    </source>
</evidence>
<dbReference type="GO" id="GO:0005886">
    <property type="term" value="C:plasma membrane"/>
    <property type="evidence" value="ECO:0007669"/>
    <property type="project" value="UniProtKB-SubCell"/>
</dbReference>
<evidence type="ECO:0000256" key="3">
    <source>
        <dbReference type="ARBA" id="ARBA00022692"/>
    </source>
</evidence>
<feature type="domain" description="ABC transmembrane type-1" evidence="7">
    <location>
        <begin position="371"/>
        <end position="566"/>
    </location>
</feature>
<feature type="domain" description="ABC transmembrane type-1" evidence="7">
    <location>
        <begin position="85"/>
        <end position="289"/>
    </location>
</feature>
<dbReference type="InterPro" id="IPR035906">
    <property type="entry name" value="MetI-like_sf"/>
</dbReference>
<name>A0A1G7Y186_ANETH</name>
<keyword evidence="4 6" id="KW-1133">Transmembrane helix</keyword>
<dbReference type="AlphaFoldDB" id="A0A1G7Y186"/>
<evidence type="ECO:0000256" key="2">
    <source>
        <dbReference type="ARBA" id="ARBA00022448"/>
    </source>
</evidence>
<dbReference type="GO" id="GO:0055085">
    <property type="term" value="P:transmembrane transport"/>
    <property type="evidence" value="ECO:0007669"/>
    <property type="project" value="InterPro"/>
</dbReference>
<reference evidence="8 9" key="1">
    <citation type="submission" date="2016-10" db="EMBL/GenBank/DDBJ databases">
        <authorList>
            <person name="de Groot N.N."/>
        </authorList>
    </citation>
    <scope>NUCLEOTIDE SEQUENCE [LARGE SCALE GENOMIC DNA]</scope>
    <source>
        <strain evidence="8 9">L 420-91</strain>
    </source>
</reference>
<dbReference type="NCBIfam" id="TIGR03262">
    <property type="entry name" value="PhnU2"/>
    <property type="match status" value="1"/>
</dbReference>
<feature type="transmembrane region" description="Helical" evidence="6">
    <location>
        <begin position="120"/>
        <end position="144"/>
    </location>
</feature>
<feature type="transmembrane region" description="Helical" evidence="6">
    <location>
        <begin position="224"/>
        <end position="248"/>
    </location>
</feature>
<dbReference type="SUPFAM" id="SSF161098">
    <property type="entry name" value="MetI-like"/>
    <property type="match status" value="2"/>
</dbReference>
<evidence type="ECO:0000313" key="9">
    <source>
        <dbReference type="Proteomes" id="UP000198956"/>
    </source>
</evidence>
<keyword evidence="2 6" id="KW-0813">Transport</keyword>